<reference evidence="2 3" key="2">
    <citation type="journal article" date="2010" name="Nucleic Acids Res.">
        <title>BeetleBase in 2010: revisions to provide comprehensive genomic information for Tribolium castaneum.</title>
        <authorList>
            <person name="Kim H.S."/>
            <person name="Murphy T."/>
            <person name="Xia J."/>
            <person name="Caragea D."/>
            <person name="Park Y."/>
            <person name="Beeman R.W."/>
            <person name="Lorenzen M.D."/>
            <person name="Butcher S."/>
            <person name="Manak J.R."/>
            <person name="Brown S.J."/>
        </authorList>
    </citation>
    <scope>GENOME REANNOTATION</scope>
    <source>
        <strain evidence="2 3">Georgia GA2</strain>
    </source>
</reference>
<protein>
    <submittedName>
        <fullName evidence="2">Uncharacterized protein</fullName>
    </submittedName>
</protein>
<name>D6WWL0_TRICA</name>
<keyword evidence="3" id="KW-1185">Reference proteome</keyword>
<organism evidence="2 3">
    <name type="scientific">Tribolium castaneum</name>
    <name type="common">Red flour beetle</name>
    <dbReference type="NCBI Taxonomy" id="7070"/>
    <lineage>
        <taxon>Eukaryota</taxon>
        <taxon>Metazoa</taxon>
        <taxon>Ecdysozoa</taxon>
        <taxon>Arthropoda</taxon>
        <taxon>Hexapoda</taxon>
        <taxon>Insecta</taxon>
        <taxon>Pterygota</taxon>
        <taxon>Neoptera</taxon>
        <taxon>Endopterygota</taxon>
        <taxon>Coleoptera</taxon>
        <taxon>Polyphaga</taxon>
        <taxon>Cucujiformia</taxon>
        <taxon>Tenebrionidae</taxon>
        <taxon>Tenebrionidae incertae sedis</taxon>
        <taxon>Tribolium</taxon>
    </lineage>
</organism>
<evidence type="ECO:0000313" key="2">
    <source>
        <dbReference type="EMBL" id="EFA08122.1"/>
    </source>
</evidence>
<accession>D6WWL0</accession>
<dbReference type="EMBL" id="KQ971361">
    <property type="protein sequence ID" value="EFA08122.1"/>
    <property type="molecule type" value="Genomic_DNA"/>
</dbReference>
<evidence type="ECO:0000256" key="1">
    <source>
        <dbReference type="SAM" id="MobiDB-lite"/>
    </source>
</evidence>
<sequence>MSECQGYTPENRVVLCSRYFAIKQFQKIRLRTPFNQTFISIDLKRATIHFEKIRPFIKGPRYLGASHWQQPEIDNTVDKKTQNGKFYQKRGKHQESDD</sequence>
<feature type="region of interest" description="Disordered" evidence="1">
    <location>
        <begin position="73"/>
        <end position="98"/>
    </location>
</feature>
<dbReference type="InParanoid" id="D6WWL0"/>
<dbReference type="HOGENOM" id="CLU_2336333_0_0_1"/>
<proteinExistence type="predicted"/>
<dbReference type="AlphaFoldDB" id="D6WWL0"/>
<gene>
    <name evidence="2" type="primary">GLEAN_05726</name>
    <name evidence="2" type="ORF">TcasGA2_TC005726</name>
</gene>
<dbReference type="Proteomes" id="UP000007266">
    <property type="component" value="Linkage group 8"/>
</dbReference>
<reference evidence="2 3" key="1">
    <citation type="journal article" date="2008" name="Nature">
        <title>The genome of the model beetle and pest Tribolium castaneum.</title>
        <authorList>
            <consortium name="Tribolium Genome Sequencing Consortium"/>
            <person name="Richards S."/>
            <person name="Gibbs R.A."/>
            <person name="Weinstock G.M."/>
            <person name="Brown S.J."/>
            <person name="Denell R."/>
            <person name="Beeman R.W."/>
            <person name="Gibbs R."/>
            <person name="Beeman R.W."/>
            <person name="Brown S.J."/>
            <person name="Bucher G."/>
            <person name="Friedrich M."/>
            <person name="Grimmelikhuijzen C.J."/>
            <person name="Klingler M."/>
            <person name="Lorenzen M."/>
            <person name="Richards S."/>
            <person name="Roth S."/>
            <person name="Schroder R."/>
            <person name="Tautz D."/>
            <person name="Zdobnov E.M."/>
            <person name="Muzny D."/>
            <person name="Gibbs R.A."/>
            <person name="Weinstock G.M."/>
            <person name="Attaway T."/>
            <person name="Bell S."/>
            <person name="Buhay C.J."/>
            <person name="Chandrabose M.N."/>
            <person name="Chavez D."/>
            <person name="Clerk-Blankenburg K.P."/>
            <person name="Cree A."/>
            <person name="Dao M."/>
            <person name="Davis C."/>
            <person name="Chacko J."/>
            <person name="Dinh H."/>
            <person name="Dugan-Rocha S."/>
            <person name="Fowler G."/>
            <person name="Garner T.T."/>
            <person name="Garnes J."/>
            <person name="Gnirke A."/>
            <person name="Hawes A."/>
            <person name="Hernandez J."/>
            <person name="Hines S."/>
            <person name="Holder M."/>
            <person name="Hume J."/>
            <person name="Jhangiani S.N."/>
            <person name="Joshi V."/>
            <person name="Khan Z.M."/>
            <person name="Jackson L."/>
            <person name="Kovar C."/>
            <person name="Kowis A."/>
            <person name="Lee S."/>
            <person name="Lewis L.R."/>
            <person name="Margolis J."/>
            <person name="Morgan M."/>
            <person name="Nazareth L.V."/>
            <person name="Nguyen N."/>
            <person name="Okwuonu G."/>
            <person name="Parker D."/>
            <person name="Richards S."/>
            <person name="Ruiz S.J."/>
            <person name="Santibanez J."/>
            <person name="Savard J."/>
            <person name="Scherer S.E."/>
            <person name="Schneider B."/>
            <person name="Sodergren E."/>
            <person name="Tautz D."/>
            <person name="Vattahil S."/>
            <person name="Villasana D."/>
            <person name="White C.S."/>
            <person name="Wright R."/>
            <person name="Park Y."/>
            <person name="Beeman R.W."/>
            <person name="Lord J."/>
            <person name="Oppert B."/>
            <person name="Lorenzen M."/>
            <person name="Brown S."/>
            <person name="Wang L."/>
            <person name="Savard J."/>
            <person name="Tautz D."/>
            <person name="Richards S."/>
            <person name="Weinstock G."/>
            <person name="Gibbs R.A."/>
            <person name="Liu Y."/>
            <person name="Worley K."/>
            <person name="Weinstock G."/>
            <person name="Elsik C.G."/>
            <person name="Reese J.T."/>
            <person name="Elhaik E."/>
            <person name="Landan G."/>
            <person name="Graur D."/>
            <person name="Arensburger P."/>
            <person name="Atkinson P."/>
            <person name="Beeman R.W."/>
            <person name="Beidler J."/>
            <person name="Brown S.J."/>
            <person name="Demuth J.P."/>
            <person name="Drury D.W."/>
            <person name="Du Y.Z."/>
            <person name="Fujiwara H."/>
            <person name="Lorenzen M."/>
            <person name="Maselli V."/>
            <person name="Osanai M."/>
            <person name="Park Y."/>
            <person name="Robertson H.M."/>
            <person name="Tu Z."/>
            <person name="Wang J.J."/>
            <person name="Wang S."/>
            <person name="Richards S."/>
            <person name="Song H."/>
            <person name="Zhang L."/>
            <person name="Sodergren E."/>
            <person name="Werner D."/>
            <person name="Stanke M."/>
            <person name="Morgenstern B."/>
            <person name="Solovyev V."/>
            <person name="Kosarev P."/>
            <person name="Brown G."/>
            <person name="Chen H.C."/>
            <person name="Ermolaeva O."/>
            <person name="Hlavina W."/>
            <person name="Kapustin Y."/>
            <person name="Kiryutin B."/>
            <person name="Kitts P."/>
            <person name="Maglott D."/>
            <person name="Pruitt K."/>
            <person name="Sapojnikov V."/>
            <person name="Souvorov A."/>
            <person name="Mackey A.J."/>
            <person name="Waterhouse R.M."/>
            <person name="Wyder S."/>
            <person name="Zdobnov E.M."/>
            <person name="Zdobnov E.M."/>
            <person name="Wyder S."/>
            <person name="Kriventseva E.V."/>
            <person name="Kadowaki T."/>
            <person name="Bork P."/>
            <person name="Aranda M."/>
            <person name="Bao R."/>
            <person name="Beermann A."/>
            <person name="Berns N."/>
            <person name="Bolognesi R."/>
            <person name="Bonneton F."/>
            <person name="Bopp D."/>
            <person name="Brown S.J."/>
            <person name="Bucher G."/>
            <person name="Butts T."/>
            <person name="Chaumot A."/>
            <person name="Denell R.E."/>
            <person name="Ferrier D.E."/>
            <person name="Friedrich M."/>
            <person name="Gordon C.M."/>
            <person name="Jindra M."/>
            <person name="Klingler M."/>
            <person name="Lan Q."/>
            <person name="Lattorff H.M."/>
            <person name="Laudet V."/>
            <person name="von Levetsow C."/>
            <person name="Liu Z."/>
            <person name="Lutz R."/>
            <person name="Lynch J.A."/>
            <person name="da Fonseca R.N."/>
            <person name="Posnien N."/>
            <person name="Reuter R."/>
            <person name="Roth S."/>
            <person name="Savard J."/>
            <person name="Schinko J.B."/>
            <person name="Schmitt C."/>
            <person name="Schoppmeier M."/>
            <person name="Schroder R."/>
            <person name="Shippy T.D."/>
            <person name="Simonnet F."/>
            <person name="Marques-Souza H."/>
            <person name="Tautz D."/>
            <person name="Tomoyasu Y."/>
            <person name="Trauner J."/>
            <person name="Van der Zee M."/>
            <person name="Vervoort M."/>
            <person name="Wittkopp N."/>
            <person name="Wimmer E.A."/>
            <person name="Yang X."/>
            <person name="Jones A.K."/>
            <person name="Sattelle D.B."/>
            <person name="Ebert P.R."/>
            <person name="Nelson D."/>
            <person name="Scott J.G."/>
            <person name="Beeman R.W."/>
            <person name="Muthukrishnan S."/>
            <person name="Kramer K.J."/>
            <person name="Arakane Y."/>
            <person name="Beeman R.W."/>
            <person name="Zhu Q."/>
            <person name="Hogenkamp D."/>
            <person name="Dixit R."/>
            <person name="Oppert B."/>
            <person name="Jiang H."/>
            <person name="Zou Z."/>
            <person name="Marshall J."/>
            <person name="Elpidina E."/>
            <person name="Vinokurov K."/>
            <person name="Oppert C."/>
            <person name="Zou Z."/>
            <person name="Evans J."/>
            <person name="Lu Z."/>
            <person name="Zhao P."/>
            <person name="Sumathipala N."/>
            <person name="Altincicek B."/>
            <person name="Vilcinskas A."/>
            <person name="Williams M."/>
            <person name="Hultmark D."/>
            <person name="Hetru C."/>
            <person name="Jiang H."/>
            <person name="Grimmelikhuijzen C.J."/>
            <person name="Hauser F."/>
            <person name="Cazzamali G."/>
            <person name="Williamson M."/>
            <person name="Park Y."/>
            <person name="Li B."/>
            <person name="Tanaka Y."/>
            <person name="Predel R."/>
            <person name="Neupert S."/>
            <person name="Schachtner J."/>
            <person name="Verleyen P."/>
            <person name="Raible F."/>
            <person name="Bork P."/>
            <person name="Friedrich M."/>
            <person name="Walden K.K."/>
            <person name="Robertson H.M."/>
            <person name="Angeli S."/>
            <person name="Foret S."/>
            <person name="Bucher G."/>
            <person name="Schuetz S."/>
            <person name="Maleszka R."/>
            <person name="Wimmer E.A."/>
            <person name="Beeman R.W."/>
            <person name="Lorenzen M."/>
            <person name="Tomoyasu Y."/>
            <person name="Miller S.C."/>
            <person name="Grossmann D."/>
            <person name="Bucher G."/>
        </authorList>
    </citation>
    <scope>NUCLEOTIDE SEQUENCE [LARGE SCALE GENOMIC DNA]</scope>
    <source>
        <strain evidence="2 3">Georgia GA2</strain>
    </source>
</reference>
<evidence type="ECO:0000313" key="3">
    <source>
        <dbReference type="Proteomes" id="UP000007266"/>
    </source>
</evidence>